<evidence type="ECO:0000313" key="2">
    <source>
        <dbReference type="Proteomes" id="UP001220702"/>
    </source>
</evidence>
<reference evidence="1" key="1">
    <citation type="submission" date="2021-11" db="EMBL/GenBank/DDBJ databases">
        <authorList>
            <person name="Denance N."/>
            <person name="Briand M."/>
            <person name="Dupas E."/>
            <person name="Durand K."/>
            <person name="Legendre B."/>
            <person name="Cunty A."/>
            <person name="Donnadieu C."/>
            <person name="Lopez Roques C."/>
            <person name="Cesbron S."/>
            <person name="Jacques M.A."/>
        </authorList>
    </citation>
    <scope>NUCLEOTIDE SEQUENCE</scope>
    <source>
        <strain evidence="1">CFBP8070</strain>
    </source>
</reference>
<evidence type="ECO:0000313" key="1">
    <source>
        <dbReference type="EMBL" id="MDC6409493.1"/>
    </source>
</evidence>
<organism evidence="1 2">
    <name type="scientific">Xylella fastidiosa subsp. multiplex</name>
    <dbReference type="NCBI Taxonomy" id="644357"/>
    <lineage>
        <taxon>Bacteria</taxon>
        <taxon>Pseudomonadati</taxon>
        <taxon>Pseudomonadota</taxon>
        <taxon>Gammaproteobacteria</taxon>
        <taxon>Lysobacterales</taxon>
        <taxon>Lysobacteraceae</taxon>
        <taxon>Xylella</taxon>
    </lineage>
</organism>
<sequence length="64" mass="6774">MALHPRSQTCTIAANGTTYNNGSQQCQRLNALQLLPACDSVNVPYAVTHHAMVLAGSVIHVSPT</sequence>
<dbReference type="RefSeq" id="WP_181011649.1">
    <property type="nucleotide sequence ID" value="NZ_CP136975.1"/>
</dbReference>
<dbReference type="EMBL" id="JAJKGN010000002">
    <property type="protein sequence ID" value="MDC6409493.1"/>
    <property type="molecule type" value="Genomic_DNA"/>
</dbReference>
<comment type="caution">
    <text evidence="1">The sequence shown here is derived from an EMBL/GenBank/DDBJ whole genome shotgun (WGS) entry which is preliminary data.</text>
</comment>
<dbReference type="Proteomes" id="UP001220702">
    <property type="component" value="Unassembled WGS sequence"/>
</dbReference>
<dbReference type="AlphaFoldDB" id="A0AAW6HXI6"/>
<proteinExistence type="predicted"/>
<reference evidence="1" key="2">
    <citation type="journal article" date="2023" name="Commun. Biol.">
        <title>Suspicions of two bridgehead invasions of Xylella fastidiosa subsp. multiplex in France.</title>
        <authorList>
            <person name="Dupas E."/>
            <person name="Durand K."/>
            <person name="Rieux A."/>
            <person name="Briand M."/>
            <person name="Pruvost O."/>
            <person name="Cunty A."/>
            <person name="Denance N."/>
            <person name="Donnadieu C."/>
            <person name="Legendre B."/>
            <person name="Lopez-Roques C."/>
            <person name="Cesbron S."/>
            <person name="Ravigne V."/>
            <person name="Jacques M.A."/>
        </authorList>
    </citation>
    <scope>NUCLEOTIDE SEQUENCE</scope>
    <source>
        <strain evidence="1">CFBP8070</strain>
    </source>
</reference>
<protein>
    <submittedName>
        <fullName evidence="1">Uncharacterized protein</fullName>
    </submittedName>
</protein>
<gene>
    <name evidence="1" type="ORF">LOK82_13090</name>
</gene>
<accession>A0AAW6HXI6</accession>
<name>A0AAW6HXI6_XYLFS</name>